<evidence type="ECO:0000256" key="2">
    <source>
        <dbReference type="ARBA" id="ARBA00022475"/>
    </source>
</evidence>
<dbReference type="SMART" id="SM00014">
    <property type="entry name" value="acidPPc"/>
    <property type="match status" value="1"/>
</dbReference>
<keyword evidence="3" id="KW-0812">Transmembrane</keyword>
<evidence type="ECO:0000256" key="5">
    <source>
        <dbReference type="ARBA" id="ARBA00022989"/>
    </source>
</evidence>
<dbReference type="GO" id="GO:0016787">
    <property type="term" value="F:hydrolase activity"/>
    <property type="evidence" value="ECO:0007669"/>
    <property type="project" value="UniProtKB-KW"/>
</dbReference>
<protein>
    <submittedName>
        <fullName evidence="8">Membrane-associated phospholipid phosphatase</fullName>
    </submittedName>
</protein>
<evidence type="ECO:0000313" key="9">
    <source>
        <dbReference type="Proteomes" id="UP000198510"/>
    </source>
</evidence>
<keyword evidence="2" id="KW-1003">Cell membrane</keyword>
<dbReference type="PANTHER" id="PTHR14969">
    <property type="entry name" value="SPHINGOSINE-1-PHOSPHATE PHOSPHOHYDROLASE"/>
    <property type="match status" value="1"/>
</dbReference>
<dbReference type="AlphaFoldDB" id="A0A1G9TL72"/>
<gene>
    <name evidence="8" type="ORF">SAMN05421823_11446</name>
</gene>
<dbReference type="Pfam" id="PF01569">
    <property type="entry name" value="PAP2"/>
    <property type="match status" value="1"/>
</dbReference>
<organism evidence="8 9">
    <name type="scientific">Catalinimonas alkaloidigena</name>
    <dbReference type="NCBI Taxonomy" id="1075417"/>
    <lineage>
        <taxon>Bacteria</taxon>
        <taxon>Pseudomonadati</taxon>
        <taxon>Bacteroidota</taxon>
        <taxon>Cytophagia</taxon>
        <taxon>Cytophagales</taxon>
        <taxon>Catalimonadaceae</taxon>
        <taxon>Catalinimonas</taxon>
    </lineage>
</organism>
<dbReference type="GO" id="GO:0005886">
    <property type="term" value="C:plasma membrane"/>
    <property type="evidence" value="ECO:0007669"/>
    <property type="project" value="UniProtKB-SubCell"/>
</dbReference>
<dbReference type="SUPFAM" id="SSF48317">
    <property type="entry name" value="Acid phosphatase/Vanadium-dependent haloperoxidase"/>
    <property type="match status" value="1"/>
</dbReference>
<proteinExistence type="predicted"/>
<evidence type="ECO:0000256" key="3">
    <source>
        <dbReference type="ARBA" id="ARBA00022692"/>
    </source>
</evidence>
<evidence type="ECO:0000313" key="8">
    <source>
        <dbReference type="EMBL" id="SDM48194.1"/>
    </source>
</evidence>
<evidence type="ECO:0000256" key="4">
    <source>
        <dbReference type="ARBA" id="ARBA00022801"/>
    </source>
</evidence>
<reference evidence="8 9" key="1">
    <citation type="submission" date="2016-10" db="EMBL/GenBank/DDBJ databases">
        <authorList>
            <person name="de Groot N.N."/>
        </authorList>
    </citation>
    <scope>NUCLEOTIDE SEQUENCE [LARGE SCALE GENOMIC DNA]</scope>
    <source>
        <strain evidence="8 9">DSM 25186</strain>
    </source>
</reference>
<dbReference type="InterPro" id="IPR036938">
    <property type="entry name" value="PAP2/HPO_sf"/>
</dbReference>
<sequence length="271" mass="29611">MVWLCWLLPGYGGAQPLADPEPLRPGTLEFRWQRDVPLLLGGGGLAILGEYLAQETHALSPDQLAAYNREQINAFDRPATYRWNPRIARASDLVAGVAAVSPLLLLTARDVRREFIPVLVVYAETATATLGITNIVKGSVQRVRPYVYNPEVPVAQKSVSDARHSFFSGHTSNTAAFSFLTAYLISRYSEQPTVKAVAWTGAALVPATVGLLRFEAGRHFPTDILVGYAVGAGIGVLIPHLHRFQLPPDLESRRLDFGLAGNGLYLVYHLP</sequence>
<dbReference type="InterPro" id="IPR000326">
    <property type="entry name" value="PAP2/HPO"/>
</dbReference>
<evidence type="ECO:0000259" key="7">
    <source>
        <dbReference type="SMART" id="SM00014"/>
    </source>
</evidence>
<keyword evidence="4" id="KW-0378">Hydrolase</keyword>
<name>A0A1G9TL72_9BACT</name>
<keyword evidence="6" id="KW-0472">Membrane</keyword>
<dbReference type="EMBL" id="FNFO01000014">
    <property type="protein sequence ID" value="SDM48194.1"/>
    <property type="molecule type" value="Genomic_DNA"/>
</dbReference>
<dbReference type="Gene3D" id="1.20.144.10">
    <property type="entry name" value="Phosphatidic acid phosphatase type 2/haloperoxidase"/>
    <property type="match status" value="1"/>
</dbReference>
<dbReference type="Proteomes" id="UP000198510">
    <property type="component" value="Unassembled WGS sequence"/>
</dbReference>
<evidence type="ECO:0000256" key="1">
    <source>
        <dbReference type="ARBA" id="ARBA00004651"/>
    </source>
</evidence>
<feature type="domain" description="Phosphatidic acid phosphatase type 2/haloperoxidase" evidence="7">
    <location>
        <begin position="119"/>
        <end position="239"/>
    </location>
</feature>
<keyword evidence="9" id="KW-1185">Reference proteome</keyword>
<dbReference type="PANTHER" id="PTHR14969:SF62">
    <property type="entry name" value="DECAPRENYLPHOSPHORYL-5-PHOSPHORIBOSE PHOSPHATASE RV3807C-RELATED"/>
    <property type="match status" value="1"/>
</dbReference>
<keyword evidence="5" id="KW-1133">Transmembrane helix</keyword>
<comment type="subcellular location">
    <subcellularLocation>
        <location evidence="1">Cell membrane</location>
        <topology evidence="1">Multi-pass membrane protein</topology>
    </subcellularLocation>
</comment>
<accession>A0A1G9TL72</accession>
<evidence type="ECO:0000256" key="6">
    <source>
        <dbReference type="ARBA" id="ARBA00023136"/>
    </source>
</evidence>
<dbReference type="CDD" id="cd01610">
    <property type="entry name" value="PAP2_like"/>
    <property type="match status" value="1"/>
</dbReference>
<dbReference type="STRING" id="1075417.SAMN05421823_11446"/>